<keyword evidence="1" id="KW-0472">Membrane</keyword>
<accession>A0A2K3JNE3</accession>
<reference evidence="2 3" key="1">
    <citation type="journal article" date="2014" name="Am. J. Bot.">
        <title>Genome assembly and annotation for red clover (Trifolium pratense; Fabaceae).</title>
        <authorList>
            <person name="Istvanek J."/>
            <person name="Jaros M."/>
            <person name="Krenek A."/>
            <person name="Repkova J."/>
        </authorList>
    </citation>
    <scope>NUCLEOTIDE SEQUENCE [LARGE SCALE GENOMIC DNA]</scope>
    <source>
        <strain evidence="3">cv. Tatra</strain>
        <tissue evidence="2">Young leaves</tissue>
    </source>
</reference>
<keyword evidence="1" id="KW-0812">Transmembrane</keyword>
<evidence type="ECO:0000256" key="1">
    <source>
        <dbReference type="SAM" id="Phobius"/>
    </source>
</evidence>
<organism evidence="2 3">
    <name type="scientific">Trifolium pratense</name>
    <name type="common">Red clover</name>
    <dbReference type="NCBI Taxonomy" id="57577"/>
    <lineage>
        <taxon>Eukaryota</taxon>
        <taxon>Viridiplantae</taxon>
        <taxon>Streptophyta</taxon>
        <taxon>Embryophyta</taxon>
        <taxon>Tracheophyta</taxon>
        <taxon>Spermatophyta</taxon>
        <taxon>Magnoliopsida</taxon>
        <taxon>eudicotyledons</taxon>
        <taxon>Gunneridae</taxon>
        <taxon>Pentapetalae</taxon>
        <taxon>rosids</taxon>
        <taxon>fabids</taxon>
        <taxon>Fabales</taxon>
        <taxon>Fabaceae</taxon>
        <taxon>Papilionoideae</taxon>
        <taxon>50 kb inversion clade</taxon>
        <taxon>NPAAA clade</taxon>
        <taxon>Hologalegina</taxon>
        <taxon>IRL clade</taxon>
        <taxon>Trifolieae</taxon>
        <taxon>Trifolium</taxon>
    </lineage>
</organism>
<dbReference type="Proteomes" id="UP000236291">
    <property type="component" value="Unassembled WGS sequence"/>
</dbReference>
<gene>
    <name evidence="2" type="ORF">L195_g049192</name>
</gene>
<dbReference type="EMBL" id="ASHM01071989">
    <property type="protein sequence ID" value="PNX55563.1"/>
    <property type="molecule type" value="Genomic_DNA"/>
</dbReference>
<comment type="caution">
    <text evidence="2">The sequence shown here is derived from an EMBL/GenBank/DDBJ whole genome shotgun (WGS) entry which is preliminary data.</text>
</comment>
<proteinExistence type="predicted"/>
<feature type="transmembrane region" description="Helical" evidence="1">
    <location>
        <begin position="25"/>
        <end position="43"/>
    </location>
</feature>
<sequence length="74" mass="8175">MKGTNNEFDIIVLSPVLSEKFLTLAPPYSSLLMTFLQFFFLTISNKLFVGGLSCLVDEKSLKDAAFSSFGDVTE</sequence>
<keyword evidence="1" id="KW-1133">Transmembrane helix</keyword>
<dbReference type="AlphaFoldDB" id="A0A2K3JNE3"/>
<feature type="non-terminal residue" evidence="2">
    <location>
        <position position="74"/>
    </location>
</feature>
<evidence type="ECO:0000313" key="3">
    <source>
        <dbReference type="Proteomes" id="UP000236291"/>
    </source>
</evidence>
<reference evidence="2 3" key="2">
    <citation type="journal article" date="2017" name="Front. Plant Sci.">
        <title>Gene Classification and Mining of Molecular Markers Useful in Red Clover (Trifolium pratense) Breeding.</title>
        <authorList>
            <person name="Istvanek J."/>
            <person name="Dluhosova J."/>
            <person name="Dluhos P."/>
            <person name="Patkova L."/>
            <person name="Nedelnik J."/>
            <person name="Repkova J."/>
        </authorList>
    </citation>
    <scope>NUCLEOTIDE SEQUENCE [LARGE SCALE GENOMIC DNA]</scope>
    <source>
        <strain evidence="3">cv. Tatra</strain>
        <tissue evidence="2">Young leaves</tissue>
    </source>
</reference>
<protein>
    <submittedName>
        <fullName evidence="2">Uncharacterized protein</fullName>
    </submittedName>
</protein>
<name>A0A2K3JNE3_TRIPR</name>
<evidence type="ECO:0000313" key="2">
    <source>
        <dbReference type="EMBL" id="PNX55563.1"/>
    </source>
</evidence>